<protein>
    <submittedName>
        <fullName evidence="6">PgaG2</fullName>
    </submittedName>
</protein>
<keyword evidence="3" id="KW-0808">Transferase</keyword>
<evidence type="ECO:0000313" key="6">
    <source>
        <dbReference type="EMBL" id="AHW57782.1"/>
    </source>
</evidence>
<dbReference type="PANTHER" id="PTHR48050:SF13">
    <property type="entry name" value="STEROL 3-BETA-GLUCOSYLTRANSFERASE UGT80A2"/>
    <property type="match status" value="1"/>
</dbReference>
<dbReference type="GO" id="GO:0017000">
    <property type="term" value="P:antibiotic biosynthetic process"/>
    <property type="evidence" value="ECO:0007669"/>
    <property type="project" value="UniProtKB-ARBA"/>
</dbReference>
<dbReference type="InterPro" id="IPR050426">
    <property type="entry name" value="Glycosyltransferase_28"/>
</dbReference>
<feature type="domain" description="Erythromycin biosynthesis protein CIII-like N-terminal" evidence="5">
    <location>
        <begin position="22"/>
        <end position="223"/>
    </location>
</feature>
<evidence type="ECO:0000256" key="2">
    <source>
        <dbReference type="ARBA" id="ARBA00022676"/>
    </source>
</evidence>
<dbReference type="InterPro" id="IPR010610">
    <property type="entry name" value="EryCIII-like_C"/>
</dbReference>
<evidence type="ECO:0000259" key="5">
    <source>
        <dbReference type="Pfam" id="PF21036"/>
    </source>
</evidence>
<dbReference type="InterPro" id="IPR002213">
    <property type="entry name" value="UDP_glucos_trans"/>
</dbReference>
<dbReference type="Gene3D" id="3.40.50.2000">
    <property type="entry name" value="Glycogen Phosphorylase B"/>
    <property type="match status" value="2"/>
</dbReference>
<evidence type="ECO:0000259" key="4">
    <source>
        <dbReference type="Pfam" id="PF06722"/>
    </source>
</evidence>
<proteinExistence type="inferred from homology"/>
<dbReference type="EMBL" id="AY034378">
    <property type="protein sequence ID" value="AHW57782.1"/>
    <property type="molecule type" value="Genomic_DNA"/>
</dbReference>
<reference evidence="6" key="3">
    <citation type="submission" date="2014-04" db="EMBL/GenBank/DDBJ databases">
        <title>Activation of silent natural product biosynthesis pathways by reporter-guided mutant selection.</title>
        <authorList>
            <person name="Guo F."/>
            <person name="Xiang S."/>
            <person name="Li L."/>
            <person name="Wang B."/>
            <person name="Rajasarkka J."/>
            <person name="Grondahl K."/>
            <person name="Hannuksela Y."/>
            <person name="Ai G."/>
            <person name="Metsa-Ketela M."/>
            <person name="Yang K."/>
        </authorList>
    </citation>
    <scope>NUCLEOTIDE SEQUENCE</scope>
    <source>
        <strain evidence="6">PGA64</strain>
    </source>
</reference>
<organism evidence="6">
    <name type="scientific">Streptomyces sp. PGA64</name>
    <dbReference type="NCBI Taxonomy" id="161235"/>
    <lineage>
        <taxon>Bacteria</taxon>
        <taxon>Bacillati</taxon>
        <taxon>Actinomycetota</taxon>
        <taxon>Actinomycetes</taxon>
        <taxon>Kitasatosporales</taxon>
        <taxon>Streptomycetaceae</taxon>
        <taxon>Streptomyces</taxon>
    </lineage>
</organism>
<dbReference type="AlphaFoldDB" id="X5DU99"/>
<feature type="domain" description="Erythromycin biosynthesis protein CIII-like C-terminal" evidence="4">
    <location>
        <begin position="239"/>
        <end position="380"/>
    </location>
</feature>
<dbReference type="GO" id="GO:0008194">
    <property type="term" value="F:UDP-glycosyltransferase activity"/>
    <property type="evidence" value="ECO:0007669"/>
    <property type="project" value="InterPro"/>
</dbReference>
<keyword evidence="2" id="KW-0328">Glycosyltransferase</keyword>
<dbReference type="SUPFAM" id="SSF53756">
    <property type="entry name" value="UDP-Glycosyltransferase/glycogen phosphorylase"/>
    <property type="match status" value="1"/>
</dbReference>
<dbReference type="Pfam" id="PF21036">
    <property type="entry name" value="EryCIII-like_N"/>
    <property type="match status" value="1"/>
</dbReference>
<evidence type="ECO:0000256" key="1">
    <source>
        <dbReference type="ARBA" id="ARBA00006962"/>
    </source>
</evidence>
<accession>X5DU99</accession>
<dbReference type="InterPro" id="IPR048284">
    <property type="entry name" value="EryCIII-like_N"/>
</dbReference>
<sequence length="384" mass="40940">MRALIVTTPVPTHFMPLVPLGWALRAAGHEVLVAGQPDIMTAVRSAGLGGVSVGDWFRVGERMRGALKDGERAIDAFGRPEPVTEFPQIWVDHSDSVLPDYLELARSFRPDVVVSDAIECNALILGGTLGIPVVQYRWGVDPLSGPLRAAARTALEDRCERLGLDGLPDPALLLDPCPPGLQLPGAEPGTPIRYVPYNGGGTTPPGLERAPRDGLRRVVVSLGVRTLALNGVPHVRRILHAFDGLDGTEALVTVEERYRDEIGPVPDQVRMIDPTPLNLLLRHCAAVVHHGGSGTAMTATSFGLPQLVLPQLADQFAHGDQLSAAGAAISLDTAADQDDPELLATSLKTLLTDDAPRESARRLARHMARMPSPTDVAADLARSV</sequence>
<comment type="similarity">
    <text evidence="1">Belongs to the glycosyltransferase 28 family.</text>
</comment>
<dbReference type="Pfam" id="PF06722">
    <property type="entry name" value="EryCIII-like_C"/>
    <property type="match status" value="1"/>
</dbReference>
<name>X5DU99_9ACTN</name>
<reference evidence="6" key="2">
    <citation type="journal article" date="2004" name="J. Antibiot.">
        <title>Partial activation of a silent angucycline-type gene cluster from a rubromycin beta producing Streptomyces sp. PGA64.</title>
        <authorList>
            <person name="Metsa-Ketela M."/>
            <person name="Ylihonko K."/>
            <person name="Mantsala P."/>
        </authorList>
    </citation>
    <scope>NUCLEOTIDE SEQUENCE</scope>
    <source>
        <strain evidence="6">PGA64</strain>
    </source>
</reference>
<dbReference type="PANTHER" id="PTHR48050">
    <property type="entry name" value="STEROL 3-BETA-GLUCOSYLTRANSFERASE"/>
    <property type="match status" value="1"/>
</dbReference>
<evidence type="ECO:0000256" key="3">
    <source>
        <dbReference type="ARBA" id="ARBA00022679"/>
    </source>
</evidence>
<dbReference type="CDD" id="cd03784">
    <property type="entry name" value="GT1_Gtf-like"/>
    <property type="match status" value="1"/>
</dbReference>
<dbReference type="GO" id="GO:0016758">
    <property type="term" value="F:hexosyltransferase activity"/>
    <property type="evidence" value="ECO:0007669"/>
    <property type="project" value="UniProtKB-ARBA"/>
</dbReference>
<reference evidence="6" key="1">
    <citation type="journal article" date="2003" name="Antimicrob. Agents Chemother.">
        <title>Engineering anthracycline biosynthesis toward angucyclines.</title>
        <authorList>
            <person name="Metsa-Ketela M."/>
            <person name="Palmu K."/>
            <person name="Kunnari T."/>
            <person name="Ylihonko K."/>
            <person name="Mantsala P."/>
        </authorList>
    </citation>
    <scope>NUCLEOTIDE SEQUENCE</scope>
    <source>
        <strain evidence="6">PGA64</strain>
    </source>
</reference>